<protein>
    <submittedName>
        <fullName evidence="2">Uncharacterized protein</fullName>
    </submittedName>
</protein>
<name>E9GJQ6_DAPPU</name>
<evidence type="ECO:0000256" key="1">
    <source>
        <dbReference type="SAM" id="MobiDB-lite"/>
    </source>
</evidence>
<accession>E9GJQ6</accession>
<feature type="region of interest" description="Disordered" evidence="1">
    <location>
        <begin position="175"/>
        <end position="222"/>
    </location>
</feature>
<sequence>MKKKGEIFQIKELNANQRIDEDFLKYSSDKNDNTEENHCSDLVNPSPFLPFGYPIIKGFALEFMHTLDQGAFGRAITGLAYEKKKKKQKSTACSIHTRLSSYSVVIPKCSYWTRPYIQRSTPMENEHVVLIPQLILAKLASMSTLSVALMAMPTSSTTNSSSEIGDGSSRYDILQPLREKTVELRQPDLPSVRDEPIEDEPDDAESTDNEEPLWHIELQYRP</sequence>
<feature type="compositionally biased region" description="Acidic residues" evidence="1">
    <location>
        <begin position="196"/>
        <end position="211"/>
    </location>
</feature>
<dbReference type="InParanoid" id="E9GJQ6"/>
<evidence type="ECO:0000313" key="3">
    <source>
        <dbReference type="Proteomes" id="UP000000305"/>
    </source>
</evidence>
<feature type="compositionally biased region" description="Basic and acidic residues" evidence="1">
    <location>
        <begin position="212"/>
        <end position="222"/>
    </location>
</feature>
<dbReference type="AlphaFoldDB" id="E9GJQ6"/>
<dbReference type="KEGG" id="dpx:DAPPUDRAFT_318808"/>
<reference evidence="2 3" key="1">
    <citation type="journal article" date="2011" name="Science">
        <title>The ecoresponsive genome of Daphnia pulex.</title>
        <authorList>
            <person name="Colbourne J.K."/>
            <person name="Pfrender M.E."/>
            <person name="Gilbert D."/>
            <person name="Thomas W.K."/>
            <person name="Tucker A."/>
            <person name="Oakley T.H."/>
            <person name="Tokishita S."/>
            <person name="Aerts A."/>
            <person name="Arnold G.J."/>
            <person name="Basu M.K."/>
            <person name="Bauer D.J."/>
            <person name="Caceres C.E."/>
            <person name="Carmel L."/>
            <person name="Casola C."/>
            <person name="Choi J.H."/>
            <person name="Detter J.C."/>
            <person name="Dong Q."/>
            <person name="Dusheyko S."/>
            <person name="Eads B.D."/>
            <person name="Frohlich T."/>
            <person name="Geiler-Samerotte K.A."/>
            <person name="Gerlach D."/>
            <person name="Hatcher P."/>
            <person name="Jogdeo S."/>
            <person name="Krijgsveld J."/>
            <person name="Kriventseva E.V."/>
            <person name="Kultz D."/>
            <person name="Laforsch C."/>
            <person name="Lindquist E."/>
            <person name="Lopez J."/>
            <person name="Manak J.R."/>
            <person name="Muller J."/>
            <person name="Pangilinan J."/>
            <person name="Patwardhan R.P."/>
            <person name="Pitluck S."/>
            <person name="Pritham E.J."/>
            <person name="Rechtsteiner A."/>
            <person name="Rho M."/>
            <person name="Rogozin I.B."/>
            <person name="Sakarya O."/>
            <person name="Salamov A."/>
            <person name="Schaack S."/>
            <person name="Shapiro H."/>
            <person name="Shiga Y."/>
            <person name="Skalitzky C."/>
            <person name="Smith Z."/>
            <person name="Souvorov A."/>
            <person name="Sung W."/>
            <person name="Tang Z."/>
            <person name="Tsuchiya D."/>
            <person name="Tu H."/>
            <person name="Vos H."/>
            <person name="Wang M."/>
            <person name="Wolf Y.I."/>
            <person name="Yamagata H."/>
            <person name="Yamada T."/>
            <person name="Ye Y."/>
            <person name="Shaw J.R."/>
            <person name="Andrews J."/>
            <person name="Crease T.J."/>
            <person name="Tang H."/>
            <person name="Lucas S.M."/>
            <person name="Robertson H.M."/>
            <person name="Bork P."/>
            <person name="Koonin E.V."/>
            <person name="Zdobnov E.M."/>
            <person name="Grigoriev I.V."/>
            <person name="Lynch M."/>
            <person name="Boore J.L."/>
        </authorList>
    </citation>
    <scope>NUCLEOTIDE SEQUENCE [LARGE SCALE GENOMIC DNA]</scope>
</reference>
<feature type="compositionally biased region" description="Basic and acidic residues" evidence="1">
    <location>
        <begin position="177"/>
        <end position="195"/>
    </location>
</feature>
<proteinExistence type="predicted"/>
<gene>
    <name evidence="2" type="ORF">DAPPUDRAFT_318808</name>
</gene>
<keyword evidence="3" id="KW-1185">Reference proteome</keyword>
<evidence type="ECO:0000313" key="2">
    <source>
        <dbReference type="EMBL" id="EFX80275.1"/>
    </source>
</evidence>
<organism evidence="2 3">
    <name type="scientific">Daphnia pulex</name>
    <name type="common">Water flea</name>
    <dbReference type="NCBI Taxonomy" id="6669"/>
    <lineage>
        <taxon>Eukaryota</taxon>
        <taxon>Metazoa</taxon>
        <taxon>Ecdysozoa</taxon>
        <taxon>Arthropoda</taxon>
        <taxon>Crustacea</taxon>
        <taxon>Branchiopoda</taxon>
        <taxon>Diplostraca</taxon>
        <taxon>Cladocera</taxon>
        <taxon>Anomopoda</taxon>
        <taxon>Daphniidae</taxon>
        <taxon>Daphnia</taxon>
    </lineage>
</organism>
<dbReference type="Proteomes" id="UP000000305">
    <property type="component" value="Unassembled WGS sequence"/>
</dbReference>
<dbReference type="EMBL" id="GL732548">
    <property type="protein sequence ID" value="EFX80275.1"/>
    <property type="molecule type" value="Genomic_DNA"/>
</dbReference>
<dbReference type="HOGENOM" id="CLU_1246483_0_0_1"/>